<dbReference type="Gene3D" id="3.30.1370.10">
    <property type="entry name" value="K Homology domain, type 1"/>
    <property type="match status" value="1"/>
</dbReference>
<proteinExistence type="predicted"/>
<dbReference type="SUPFAM" id="SSF54791">
    <property type="entry name" value="Eukaryotic type KH-domain (KH-domain type I)"/>
    <property type="match status" value="1"/>
</dbReference>
<accession>A0ABQ9B069</accession>
<evidence type="ECO:0000313" key="2">
    <source>
        <dbReference type="Proteomes" id="UP001141253"/>
    </source>
</evidence>
<gene>
    <name evidence="1" type="ORF">OIU77_003580</name>
</gene>
<dbReference type="InterPro" id="IPR036612">
    <property type="entry name" value="KH_dom_type_1_sf"/>
</dbReference>
<name>A0ABQ9B069_9ROSI</name>
<dbReference type="Proteomes" id="UP001141253">
    <property type="component" value="Chromosome 7"/>
</dbReference>
<comment type="caution">
    <text evidence="1">The sequence shown here is derived from an EMBL/GenBank/DDBJ whole genome shotgun (WGS) entry which is preliminary data.</text>
</comment>
<reference evidence="1" key="1">
    <citation type="submission" date="2022-10" db="EMBL/GenBank/DDBJ databases">
        <authorList>
            <person name="Hyden B.L."/>
            <person name="Feng K."/>
            <person name="Yates T."/>
            <person name="Jawdy S."/>
            <person name="Smart L.B."/>
            <person name="Muchero W."/>
        </authorList>
    </citation>
    <scope>NUCLEOTIDE SEQUENCE</scope>
    <source>
        <tissue evidence="1">Shoot tip</tissue>
    </source>
</reference>
<dbReference type="EMBL" id="JAPFFI010000014">
    <property type="protein sequence ID" value="KAJ6367241.1"/>
    <property type="molecule type" value="Genomic_DNA"/>
</dbReference>
<evidence type="ECO:0000313" key="1">
    <source>
        <dbReference type="EMBL" id="KAJ6367241.1"/>
    </source>
</evidence>
<organism evidence="1 2">
    <name type="scientific">Salix suchowensis</name>
    <dbReference type="NCBI Taxonomy" id="1278906"/>
    <lineage>
        <taxon>Eukaryota</taxon>
        <taxon>Viridiplantae</taxon>
        <taxon>Streptophyta</taxon>
        <taxon>Embryophyta</taxon>
        <taxon>Tracheophyta</taxon>
        <taxon>Spermatophyta</taxon>
        <taxon>Magnoliopsida</taxon>
        <taxon>eudicotyledons</taxon>
        <taxon>Gunneridae</taxon>
        <taxon>Pentapetalae</taxon>
        <taxon>rosids</taxon>
        <taxon>fabids</taxon>
        <taxon>Malpighiales</taxon>
        <taxon>Salicaceae</taxon>
        <taxon>Saliceae</taxon>
        <taxon>Salix</taxon>
    </lineage>
</organism>
<evidence type="ECO:0008006" key="3">
    <source>
        <dbReference type="Google" id="ProtNLM"/>
    </source>
</evidence>
<sequence length="129" mass="14105">MQQQQKHHRHNRSPRQPLIELPPGQVAFRVVLHVSKIDGLISHSGSVISRIRVETGCLVHCEEAVKGSEHRAFAVVGSASPERKIAVGEGETVEVSGAQEAVIMFLERMWGVDAKKDGGQHEGVLWTVG</sequence>
<keyword evidence="2" id="KW-1185">Reference proteome</keyword>
<reference evidence="1" key="2">
    <citation type="journal article" date="2023" name="Int. J. Mol. Sci.">
        <title>De Novo Assembly and Annotation of 11 Diverse Shrub Willow (Salix) Genomes Reveals Novel Gene Organization in Sex-Linked Regions.</title>
        <authorList>
            <person name="Hyden B."/>
            <person name="Feng K."/>
            <person name="Yates T.B."/>
            <person name="Jawdy S."/>
            <person name="Cereghino C."/>
            <person name="Smart L.B."/>
            <person name="Muchero W."/>
        </authorList>
    </citation>
    <scope>NUCLEOTIDE SEQUENCE</scope>
    <source>
        <tissue evidence="1">Shoot tip</tissue>
    </source>
</reference>
<protein>
    <recommendedName>
        <fullName evidence="3">K Homology domain-containing protein</fullName>
    </recommendedName>
</protein>